<name>A0A0R2EW16_9LACO</name>
<proteinExistence type="predicted"/>
<dbReference type="PATRIC" id="fig|1423730.4.peg.146"/>
<dbReference type="Proteomes" id="UP000050865">
    <property type="component" value="Unassembled WGS sequence"/>
</dbReference>
<protein>
    <submittedName>
        <fullName evidence="1">L-cystine import ATP-binding protein</fullName>
    </submittedName>
</protein>
<dbReference type="RefSeq" id="WP_054666111.1">
    <property type="nucleotide sequence ID" value="NZ_AYZJ01000074.1"/>
</dbReference>
<keyword evidence="1" id="KW-0547">Nucleotide-binding</keyword>
<accession>A0A0R2EW16</accession>
<keyword evidence="2" id="KW-1185">Reference proteome</keyword>
<gene>
    <name evidence="1" type="ORF">FC75_GL000136</name>
</gene>
<dbReference type="GO" id="GO:0005524">
    <property type="term" value="F:ATP binding"/>
    <property type="evidence" value="ECO:0007669"/>
    <property type="project" value="UniProtKB-KW"/>
</dbReference>
<dbReference type="Pfam" id="PF08747">
    <property type="entry name" value="BrxB"/>
    <property type="match status" value="1"/>
</dbReference>
<keyword evidence="1" id="KW-0067">ATP-binding</keyword>
<organism evidence="1 2">
    <name type="scientific">Lacticaseibacillus camelliae DSM 22697 = JCM 13995</name>
    <dbReference type="NCBI Taxonomy" id="1423730"/>
    <lineage>
        <taxon>Bacteria</taxon>
        <taxon>Bacillati</taxon>
        <taxon>Bacillota</taxon>
        <taxon>Bacilli</taxon>
        <taxon>Lactobacillales</taxon>
        <taxon>Lactobacillaceae</taxon>
        <taxon>Lacticaseibacillus</taxon>
    </lineage>
</organism>
<evidence type="ECO:0000313" key="2">
    <source>
        <dbReference type="Proteomes" id="UP000050865"/>
    </source>
</evidence>
<evidence type="ECO:0000313" key="1">
    <source>
        <dbReference type="EMBL" id="KRN19467.1"/>
    </source>
</evidence>
<dbReference type="STRING" id="1423730.FC75_GL000136"/>
<dbReference type="OrthoDB" id="1093513at2"/>
<sequence>MADLEKDFGQLRQKIAQPSFQQNQGLSNEVGYYIFDYDPKDELIVRDNVADIAASSTIATIGADVKVFDLFDIMMTIVDQFGYREGFESIEQDDGMAAVVTQMNNILDMDTERNLIVEHIRKAVENDESTIIFLVGVGKIFPLLRSHKILNTMNQVIDKFPVVMFYPGKYDGVHLKMFGQLEDDNYYRAFGLRMEWNENED</sequence>
<comment type="caution">
    <text evidence="1">The sequence shown here is derived from an EMBL/GenBank/DDBJ whole genome shotgun (WGS) entry which is preliminary data.</text>
</comment>
<dbReference type="AlphaFoldDB" id="A0A0R2EW16"/>
<dbReference type="EMBL" id="AYZJ01000074">
    <property type="protein sequence ID" value="KRN19467.1"/>
    <property type="molecule type" value="Genomic_DNA"/>
</dbReference>
<reference evidence="1 2" key="1">
    <citation type="journal article" date="2015" name="Genome Announc.">
        <title>Expanding the biotechnology potential of lactobacilli through comparative genomics of 213 strains and associated genera.</title>
        <authorList>
            <person name="Sun Z."/>
            <person name="Harris H.M."/>
            <person name="McCann A."/>
            <person name="Guo C."/>
            <person name="Argimon S."/>
            <person name="Zhang W."/>
            <person name="Yang X."/>
            <person name="Jeffery I.B."/>
            <person name="Cooney J.C."/>
            <person name="Kagawa T.F."/>
            <person name="Liu W."/>
            <person name="Song Y."/>
            <person name="Salvetti E."/>
            <person name="Wrobel A."/>
            <person name="Rasinkangas P."/>
            <person name="Parkhill J."/>
            <person name="Rea M.C."/>
            <person name="O'Sullivan O."/>
            <person name="Ritari J."/>
            <person name="Douillard F.P."/>
            <person name="Paul Ross R."/>
            <person name="Yang R."/>
            <person name="Briner A.E."/>
            <person name="Felis G.E."/>
            <person name="de Vos W.M."/>
            <person name="Barrangou R."/>
            <person name="Klaenhammer T.R."/>
            <person name="Caufield P.W."/>
            <person name="Cui Y."/>
            <person name="Zhang H."/>
            <person name="O'Toole P.W."/>
        </authorList>
    </citation>
    <scope>NUCLEOTIDE SEQUENCE [LARGE SCALE GENOMIC DNA]</scope>
    <source>
        <strain evidence="1 2">DSM 22697</strain>
    </source>
</reference>
<dbReference type="InterPro" id="IPR014858">
    <property type="entry name" value="BrxB"/>
</dbReference>